<feature type="region of interest" description="Disordered" evidence="1">
    <location>
        <begin position="22"/>
        <end position="42"/>
    </location>
</feature>
<evidence type="ECO:0000313" key="3">
    <source>
        <dbReference type="EMBL" id="ARP21226.1"/>
    </source>
</evidence>
<dbReference type="EMBL" id="CP017903">
    <property type="protein sequence ID" value="ARP21226.1"/>
    <property type="molecule type" value="Genomic_DNA"/>
</dbReference>
<evidence type="ECO:0008006" key="4">
    <source>
        <dbReference type="Google" id="ProtNLM"/>
    </source>
</evidence>
<dbReference type="PROSITE" id="PS51257">
    <property type="entry name" value="PROKAR_LIPOPROTEIN"/>
    <property type="match status" value="1"/>
</dbReference>
<name>A0A1W6TZG8_VIBAL</name>
<dbReference type="AlphaFoldDB" id="A0A1W6TZG8"/>
<sequence>MRYSKLTPLAIFCAISLTACGGSESNSKPSTTTPPTPPMPTLSTVTIPTVVSTEFPAKLKVAADAGFTHYVKISLSEANNNDTFHIVAVDDGANNEKIFRAAKIIQHLLTNQPDSKYGADKSRIAKTLAERDATLMLTENDEQNDEMLTKIFINELIRQDKLNDAVTNSGLAHSFDTSSLEKFVVSMIVLNEDDMDTLVTSIASTLVTSKETPNWLRNSQSLMYRELTVEGDCHYMSNFADYCANLGKKAERDAAFEEILHLVQAQGIAPNTATAALQNDIQAHALSIYNDIQSGKPTVWRPTQYDWDDWKSDDFDPESVKQTGPSYSHEYFAAAFEAYMGVAKANGHGLDGYQALTREEMQTQDPQAVDWISGLFHGYLQYTANIDSAGVKLYTEKTNPGTVPTFRMAPNKDGSIEAYTYKSQWLTKVKIIGDDAMNVIGNDQNNTFEGNSKDNSIYGEGGINTYIVPHKLAECTVIKAKSVSVECPNTGTDELYDIQNIQFTDQTLDVTKL</sequence>
<gene>
    <name evidence="3" type="ORF">K05K4_45090</name>
</gene>
<evidence type="ECO:0000256" key="2">
    <source>
        <dbReference type="SAM" id="SignalP"/>
    </source>
</evidence>
<protein>
    <recommendedName>
        <fullName evidence="4">Lipoprotein</fullName>
    </recommendedName>
</protein>
<feature type="signal peptide" evidence="2">
    <location>
        <begin position="1"/>
        <end position="21"/>
    </location>
</feature>
<dbReference type="RefSeq" id="WP_086047509.1">
    <property type="nucleotide sequence ID" value="NZ_BTGI01000001.1"/>
</dbReference>
<organism evidence="3">
    <name type="scientific">Vibrio alginolyticus</name>
    <dbReference type="NCBI Taxonomy" id="663"/>
    <lineage>
        <taxon>Bacteria</taxon>
        <taxon>Pseudomonadati</taxon>
        <taxon>Pseudomonadota</taxon>
        <taxon>Gammaproteobacteria</taxon>
        <taxon>Vibrionales</taxon>
        <taxon>Vibrionaceae</taxon>
        <taxon>Vibrio</taxon>
    </lineage>
</organism>
<keyword evidence="2" id="KW-0732">Signal</keyword>
<reference evidence="3" key="1">
    <citation type="submission" date="2016-10" db="EMBL/GenBank/DDBJ databases">
        <title>The High Quality Genome of Vibrio alginolyticus K01M1.</title>
        <authorList>
            <person name="Wendling C."/>
            <person name="Chibani C.M."/>
            <person name="Hertel R."/>
            <person name="Sproer C."/>
            <person name="Bunk B."/>
            <person name="Overmann J."/>
            <person name="Roth O."/>
            <person name="Liesegang H."/>
        </authorList>
    </citation>
    <scope>NUCLEOTIDE SEQUENCE</scope>
    <source>
        <strain evidence="3">K05K4</strain>
    </source>
</reference>
<proteinExistence type="predicted"/>
<accession>A0A1W6TZG8</accession>
<evidence type="ECO:0000256" key="1">
    <source>
        <dbReference type="SAM" id="MobiDB-lite"/>
    </source>
</evidence>
<feature type="chain" id="PRO_5011905044" description="Lipoprotein" evidence="2">
    <location>
        <begin position="22"/>
        <end position="513"/>
    </location>
</feature>